<dbReference type="EMBL" id="JAGEUA010000009">
    <property type="protein sequence ID" value="KAL0965090.1"/>
    <property type="molecule type" value="Genomic_DNA"/>
</dbReference>
<sequence length="69" mass="7785">MNFECKGQSDTLITRPPYRRQSDTGPSMMPGISNESQLPSFNVSRALCPGWSPNRKGTRMTGRLSRRHC</sequence>
<proteinExistence type="predicted"/>
<feature type="region of interest" description="Disordered" evidence="1">
    <location>
        <begin position="50"/>
        <end position="69"/>
    </location>
</feature>
<evidence type="ECO:0000313" key="3">
    <source>
        <dbReference type="Proteomes" id="UP001557470"/>
    </source>
</evidence>
<accession>A0ABD0W718</accession>
<dbReference type="Proteomes" id="UP001557470">
    <property type="component" value="Unassembled WGS sequence"/>
</dbReference>
<reference evidence="2 3" key="1">
    <citation type="submission" date="2024-06" db="EMBL/GenBank/DDBJ databases">
        <authorList>
            <person name="Pan Q."/>
            <person name="Wen M."/>
            <person name="Jouanno E."/>
            <person name="Zahm M."/>
            <person name="Klopp C."/>
            <person name="Cabau C."/>
            <person name="Louis A."/>
            <person name="Berthelot C."/>
            <person name="Parey E."/>
            <person name="Roest Crollius H."/>
            <person name="Montfort J."/>
            <person name="Robinson-Rechavi M."/>
            <person name="Bouchez O."/>
            <person name="Lampietro C."/>
            <person name="Lopez Roques C."/>
            <person name="Donnadieu C."/>
            <person name="Postlethwait J."/>
            <person name="Bobe J."/>
            <person name="Verreycken H."/>
            <person name="Guiguen Y."/>
        </authorList>
    </citation>
    <scope>NUCLEOTIDE SEQUENCE [LARGE SCALE GENOMIC DNA]</scope>
    <source>
        <strain evidence="2">Up_M1</strain>
        <tissue evidence="2">Testis</tissue>
    </source>
</reference>
<comment type="caution">
    <text evidence="2">The sequence shown here is derived from an EMBL/GenBank/DDBJ whole genome shotgun (WGS) entry which is preliminary data.</text>
</comment>
<keyword evidence="3" id="KW-1185">Reference proteome</keyword>
<evidence type="ECO:0000313" key="2">
    <source>
        <dbReference type="EMBL" id="KAL0965090.1"/>
    </source>
</evidence>
<evidence type="ECO:0000256" key="1">
    <source>
        <dbReference type="SAM" id="MobiDB-lite"/>
    </source>
</evidence>
<feature type="region of interest" description="Disordered" evidence="1">
    <location>
        <begin position="1"/>
        <end position="38"/>
    </location>
</feature>
<organism evidence="2 3">
    <name type="scientific">Umbra pygmaea</name>
    <name type="common">Eastern mudminnow</name>
    <dbReference type="NCBI Taxonomy" id="75934"/>
    <lineage>
        <taxon>Eukaryota</taxon>
        <taxon>Metazoa</taxon>
        <taxon>Chordata</taxon>
        <taxon>Craniata</taxon>
        <taxon>Vertebrata</taxon>
        <taxon>Euteleostomi</taxon>
        <taxon>Actinopterygii</taxon>
        <taxon>Neopterygii</taxon>
        <taxon>Teleostei</taxon>
        <taxon>Protacanthopterygii</taxon>
        <taxon>Esociformes</taxon>
        <taxon>Umbridae</taxon>
        <taxon>Umbra</taxon>
    </lineage>
</organism>
<protein>
    <submittedName>
        <fullName evidence="2">Uncharacterized protein</fullName>
    </submittedName>
</protein>
<gene>
    <name evidence="2" type="ORF">UPYG_G00276660</name>
</gene>
<name>A0ABD0W718_UMBPY</name>
<dbReference type="AlphaFoldDB" id="A0ABD0W718"/>